<dbReference type="Proteomes" id="UP001295423">
    <property type="component" value="Unassembled WGS sequence"/>
</dbReference>
<organism evidence="1 2">
    <name type="scientific">Cylindrotheca closterium</name>
    <dbReference type="NCBI Taxonomy" id="2856"/>
    <lineage>
        <taxon>Eukaryota</taxon>
        <taxon>Sar</taxon>
        <taxon>Stramenopiles</taxon>
        <taxon>Ochrophyta</taxon>
        <taxon>Bacillariophyta</taxon>
        <taxon>Bacillariophyceae</taxon>
        <taxon>Bacillariophycidae</taxon>
        <taxon>Bacillariales</taxon>
        <taxon>Bacillariaceae</taxon>
        <taxon>Cylindrotheca</taxon>
    </lineage>
</organism>
<keyword evidence="2" id="KW-1185">Reference proteome</keyword>
<comment type="caution">
    <text evidence="1">The sequence shown here is derived from an EMBL/GenBank/DDBJ whole genome shotgun (WGS) entry which is preliminary data.</text>
</comment>
<proteinExistence type="predicted"/>
<gene>
    <name evidence="1" type="ORF">CYCCA115_LOCUS12042</name>
</gene>
<sequence>MATILLTCNSEDFDIALGLKSSIQCELGIKVSLHIEDDSDDEDDHLDAVVELATVLLVFEFGDSNISAWVTINGMDIAQSNYKESAFPEAIDFSKNFSKGIAVLDDILYTDFGLDTRASTQVQSHHHLTPLTV</sequence>
<evidence type="ECO:0000313" key="1">
    <source>
        <dbReference type="EMBL" id="CAJ1949334.1"/>
    </source>
</evidence>
<reference evidence="1" key="1">
    <citation type="submission" date="2023-08" db="EMBL/GenBank/DDBJ databases">
        <authorList>
            <person name="Audoor S."/>
            <person name="Bilcke G."/>
        </authorList>
    </citation>
    <scope>NUCLEOTIDE SEQUENCE</scope>
</reference>
<accession>A0AAD2FQD0</accession>
<dbReference type="AlphaFoldDB" id="A0AAD2FQD0"/>
<protein>
    <submittedName>
        <fullName evidence="1">Uncharacterized protein</fullName>
    </submittedName>
</protein>
<name>A0AAD2FQD0_9STRA</name>
<dbReference type="EMBL" id="CAKOGP040001758">
    <property type="protein sequence ID" value="CAJ1949334.1"/>
    <property type="molecule type" value="Genomic_DNA"/>
</dbReference>
<evidence type="ECO:0000313" key="2">
    <source>
        <dbReference type="Proteomes" id="UP001295423"/>
    </source>
</evidence>